<feature type="non-terminal residue" evidence="2">
    <location>
        <position position="1"/>
    </location>
</feature>
<protein>
    <submittedName>
        <fullName evidence="2">Uncharacterized protein</fullName>
    </submittedName>
</protein>
<keyword evidence="1" id="KW-1133">Transmembrane helix</keyword>
<keyword evidence="1" id="KW-0812">Transmembrane</keyword>
<gene>
    <name evidence="2" type="ORF">C7212DRAFT_153723</name>
</gene>
<evidence type="ECO:0000313" key="3">
    <source>
        <dbReference type="Proteomes" id="UP000246991"/>
    </source>
</evidence>
<keyword evidence="1" id="KW-0472">Membrane</keyword>
<accession>A0A317SXQ0</accession>
<proteinExistence type="predicted"/>
<organism evidence="2 3">
    <name type="scientific">Tuber magnatum</name>
    <name type="common">white Piedmont truffle</name>
    <dbReference type="NCBI Taxonomy" id="42249"/>
    <lineage>
        <taxon>Eukaryota</taxon>
        <taxon>Fungi</taxon>
        <taxon>Dikarya</taxon>
        <taxon>Ascomycota</taxon>
        <taxon>Pezizomycotina</taxon>
        <taxon>Pezizomycetes</taxon>
        <taxon>Pezizales</taxon>
        <taxon>Tuberaceae</taxon>
        <taxon>Tuber</taxon>
    </lineage>
</organism>
<keyword evidence="3" id="KW-1185">Reference proteome</keyword>
<comment type="caution">
    <text evidence="2">The sequence shown here is derived from an EMBL/GenBank/DDBJ whole genome shotgun (WGS) entry which is preliminary data.</text>
</comment>
<dbReference type="AlphaFoldDB" id="A0A317SXQ0"/>
<evidence type="ECO:0000313" key="2">
    <source>
        <dbReference type="EMBL" id="PWW79139.1"/>
    </source>
</evidence>
<reference evidence="2 3" key="1">
    <citation type="submission" date="2018-03" db="EMBL/GenBank/DDBJ databases">
        <title>Genomes of Pezizomycetes fungi and the evolution of truffles.</title>
        <authorList>
            <person name="Murat C."/>
            <person name="Payen T."/>
            <person name="Noel B."/>
            <person name="Kuo A."/>
            <person name="Martin F.M."/>
        </authorList>
    </citation>
    <scope>NUCLEOTIDE SEQUENCE [LARGE SCALE GENOMIC DNA]</scope>
    <source>
        <strain evidence="2">091103-1</strain>
    </source>
</reference>
<evidence type="ECO:0000256" key="1">
    <source>
        <dbReference type="SAM" id="Phobius"/>
    </source>
</evidence>
<feature type="transmembrane region" description="Helical" evidence="1">
    <location>
        <begin position="36"/>
        <end position="59"/>
    </location>
</feature>
<sequence>VLHPGHARPAYLARPGHDLLALRGCPGWTSTSYNGLSVGGLSFIQCIYWLEASLGFYFAHPMRLSAMRVCFGEGYDIHVGMWEF</sequence>
<dbReference type="Proteomes" id="UP000246991">
    <property type="component" value="Unassembled WGS sequence"/>
</dbReference>
<name>A0A317SXQ0_9PEZI</name>
<dbReference type="EMBL" id="PYWC01000010">
    <property type="protein sequence ID" value="PWW79139.1"/>
    <property type="molecule type" value="Genomic_DNA"/>
</dbReference>